<name>A0A7C3RIK8_DICTH</name>
<keyword evidence="2" id="KW-0547">Nucleotide-binding</keyword>
<keyword evidence="2" id="KW-0347">Helicase</keyword>
<comment type="caution">
    <text evidence="2">The sequence shown here is derived from an EMBL/GenBank/DDBJ whole genome shotgun (WGS) entry which is preliminary data.</text>
</comment>
<proteinExistence type="predicted"/>
<sequence length="1030" mass="120874">MLIRPEKYLILNKYFLNLFGFSEFDELREKLKDTQEGYDSTGRSYFGDVLIGLKPEWEDELLRYDSAIREYVEKLGRNRGEPNFNLKYFQYLAVLFTEIFLDRYYNGRSRFIDELNEFFRKFNTENKIEISPFTEDDLRKLAFWMATGSGKTLIMHINYWQILKYSKNNWDNIILITPNEGLSKQHYEELKLSGIPCKLYDGNIDNLKTKNGEVLIIDIYKLTEEKKGEGVSIDVSFFDGKNLVFIDEGHKGQKSEEQKWKKLREEIAKNGFIFEYSATFGQVIGNDEDLLEEYAKAIIFDYSYKYFYTDGYGKDFIICNMKENAYTEIQRDLLLTAGLLSFYEQLVIFEENKNIAKEYNIEKPLWIFVGSKVKGKGINSDVVQVIQFLDRIIENEDYLKKNIEKILSEGDSIFKINSPKLEFIKQLSINEIIEGIYQKVFGGKGRLEIYDIKNADGELGLKSSTGEKYFGVVNVGEVSTLKKLITESEIEVKEDHFSQSLFYGINEGNSHVNILIGSKKFIEGWNSWRVSSMGLINMGKGEGPQIIQLFGRGVRLKGKDYSLKREENPDYILRTLQTLFIFGLNADYINEFLTTIEKEEVNYKEVVFPIRFNKMEDWEEKIYTIQTKEDFDFTKYPINLEVNEDILKSIKIDLRPKITIAHGFDVKNVVTTNEESLDIPENYFDLLHWDLIYSEILNYKVTKGMFNLFIDKYVLKQIVRSKKYKIFISESPGFEIEINGSKHKLKITSFEGIKKIHDLILVILKDYIQKFYRREEKRKTMDYLEVEPLTKWHSTMFPEDNKVIIKIPMKLTEDIEEVIKQLSEYDPNSGKFPENWKNWNSFLVHLDNHLYTPLVIWKKDKEEIKAIPVKLNRGETKFIKDFKNFLNKNKHLLGNTDIFLLRNLSRKGIGFFISSGFYPDFIIWAKNGNKQNMIFVDPKGIRNLGNFNDDKIQLCASYIKEIEKKVNEKVKGRDITLILDAFIVSISSYDDIKMIFGDGNYEKVDFEKHNIIFQEDETYIQKIFSKSGVI</sequence>
<dbReference type="SMART" id="SM00487">
    <property type="entry name" value="DEXDc"/>
    <property type="match status" value="1"/>
</dbReference>
<dbReference type="InterPro" id="IPR027417">
    <property type="entry name" value="P-loop_NTPase"/>
</dbReference>
<accession>A0A7C3RIK8</accession>
<dbReference type="SUPFAM" id="SSF52540">
    <property type="entry name" value="P-loop containing nucleoside triphosphate hydrolases"/>
    <property type="match status" value="2"/>
</dbReference>
<dbReference type="AlphaFoldDB" id="A0A7C3RIK8"/>
<evidence type="ECO:0000259" key="1">
    <source>
        <dbReference type="PROSITE" id="PS51192"/>
    </source>
</evidence>
<evidence type="ECO:0000313" key="2">
    <source>
        <dbReference type="EMBL" id="HFX13698.1"/>
    </source>
</evidence>
<keyword evidence="2" id="KW-0378">Hydrolase</keyword>
<dbReference type="Gene3D" id="3.40.50.300">
    <property type="entry name" value="P-loop containing nucleotide triphosphate hydrolases"/>
    <property type="match status" value="1"/>
</dbReference>
<dbReference type="GO" id="GO:0016787">
    <property type="term" value="F:hydrolase activity"/>
    <property type="evidence" value="ECO:0007669"/>
    <property type="project" value="InterPro"/>
</dbReference>
<dbReference type="EMBL" id="DTIN01000020">
    <property type="protein sequence ID" value="HFX13698.1"/>
    <property type="molecule type" value="Genomic_DNA"/>
</dbReference>
<keyword evidence="2" id="KW-0067">ATP-binding</keyword>
<dbReference type="InterPro" id="IPR006935">
    <property type="entry name" value="Helicase/UvrB_N"/>
</dbReference>
<organism evidence="2">
    <name type="scientific">Dictyoglomus thermophilum</name>
    <dbReference type="NCBI Taxonomy" id="14"/>
    <lineage>
        <taxon>Bacteria</taxon>
        <taxon>Pseudomonadati</taxon>
        <taxon>Dictyoglomota</taxon>
        <taxon>Dictyoglomia</taxon>
        <taxon>Dictyoglomales</taxon>
        <taxon>Dictyoglomaceae</taxon>
        <taxon>Dictyoglomus</taxon>
    </lineage>
</organism>
<dbReference type="Pfam" id="PF04851">
    <property type="entry name" value="ResIII"/>
    <property type="match status" value="1"/>
</dbReference>
<dbReference type="PROSITE" id="PS51192">
    <property type="entry name" value="HELICASE_ATP_BIND_1"/>
    <property type="match status" value="1"/>
</dbReference>
<dbReference type="InterPro" id="IPR014001">
    <property type="entry name" value="Helicase_ATP-bd"/>
</dbReference>
<dbReference type="GO" id="GO:0003677">
    <property type="term" value="F:DNA binding"/>
    <property type="evidence" value="ECO:0007669"/>
    <property type="project" value="InterPro"/>
</dbReference>
<gene>
    <name evidence="2" type="ORF">ENW00_06030</name>
</gene>
<reference evidence="2" key="1">
    <citation type="journal article" date="2020" name="mSystems">
        <title>Genome- and Community-Level Interaction Insights into Carbon Utilization and Element Cycling Functions of Hydrothermarchaeota in Hydrothermal Sediment.</title>
        <authorList>
            <person name="Zhou Z."/>
            <person name="Liu Y."/>
            <person name="Xu W."/>
            <person name="Pan J."/>
            <person name="Luo Z.H."/>
            <person name="Li M."/>
        </authorList>
    </citation>
    <scope>NUCLEOTIDE SEQUENCE [LARGE SCALE GENOMIC DNA]</scope>
    <source>
        <strain evidence="2">SpSt-81</strain>
    </source>
</reference>
<protein>
    <submittedName>
        <fullName evidence="2">DEAD/DEAH box helicase</fullName>
    </submittedName>
</protein>
<feature type="domain" description="Helicase ATP-binding" evidence="1">
    <location>
        <begin position="132"/>
        <end position="298"/>
    </location>
</feature>
<dbReference type="GO" id="GO:0004386">
    <property type="term" value="F:helicase activity"/>
    <property type="evidence" value="ECO:0007669"/>
    <property type="project" value="UniProtKB-KW"/>
</dbReference>
<dbReference type="GO" id="GO:0005524">
    <property type="term" value="F:ATP binding"/>
    <property type="evidence" value="ECO:0007669"/>
    <property type="project" value="InterPro"/>
</dbReference>